<dbReference type="AlphaFoldDB" id="A0AAE0LBR2"/>
<evidence type="ECO:0000256" key="1">
    <source>
        <dbReference type="SAM" id="MobiDB-lite"/>
    </source>
</evidence>
<proteinExistence type="predicted"/>
<organism evidence="3 4">
    <name type="scientific">Cymbomonas tetramitiformis</name>
    <dbReference type="NCBI Taxonomy" id="36881"/>
    <lineage>
        <taxon>Eukaryota</taxon>
        <taxon>Viridiplantae</taxon>
        <taxon>Chlorophyta</taxon>
        <taxon>Pyramimonadophyceae</taxon>
        <taxon>Pyramimonadales</taxon>
        <taxon>Pyramimonadaceae</taxon>
        <taxon>Cymbomonas</taxon>
    </lineage>
</organism>
<comment type="caution">
    <text evidence="3">The sequence shown here is derived from an EMBL/GenBank/DDBJ whole genome shotgun (WGS) entry which is preliminary data.</text>
</comment>
<feature type="region of interest" description="Disordered" evidence="1">
    <location>
        <begin position="135"/>
        <end position="430"/>
    </location>
</feature>
<reference evidence="3 4" key="1">
    <citation type="journal article" date="2015" name="Genome Biol. Evol.">
        <title>Comparative Genomics of a Bacterivorous Green Alga Reveals Evolutionary Causalities and Consequences of Phago-Mixotrophic Mode of Nutrition.</title>
        <authorList>
            <person name="Burns J.A."/>
            <person name="Paasch A."/>
            <person name="Narechania A."/>
            <person name="Kim E."/>
        </authorList>
    </citation>
    <scope>NUCLEOTIDE SEQUENCE [LARGE SCALE GENOMIC DNA]</scope>
    <source>
        <strain evidence="3 4">PLY_AMNH</strain>
    </source>
</reference>
<dbReference type="EMBL" id="LGRX02005215">
    <property type="protein sequence ID" value="KAK3278930.1"/>
    <property type="molecule type" value="Genomic_DNA"/>
</dbReference>
<feature type="compositionally biased region" description="Acidic residues" evidence="1">
    <location>
        <begin position="183"/>
        <end position="199"/>
    </location>
</feature>
<keyword evidence="2" id="KW-0812">Transmembrane</keyword>
<protein>
    <submittedName>
        <fullName evidence="3">Uncharacterized protein</fullName>
    </submittedName>
</protein>
<name>A0AAE0LBR2_9CHLO</name>
<keyword evidence="2" id="KW-1133">Transmembrane helix</keyword>
<feature type="compositionally biased region" description="Acidic residues" evidence="1">
    <location>
        <begin position="244"/>
        <end position="257"/>
    </location>
</feature>
<evidence type="ECO:0000256" key="2">
    <source>
        <dbReference type="SAM" id="Phobius"/>
    </source>
</evidence>
<evidence type="ECO:0000313" key="3">
    <source>
        <dbReference type="EMBL" id="KAK3278930.1"/>
    </source>
</evidence>
<feature type="compositionally biased region" description="Low complexity" evidence="1">
    <location>
        <begin position="412"/>
        <end position="421"/>
    </location>
</feature>
<accession>A0AAE0LBR2</accession>
<feature type="compositionally biased region" description="Low complexity" evidence="1">
    <location>
        <begin position="217"/>
        <end position="229"/>
    </location>
</feature>
<feature type="transmembrane region" description="Helical" evidence="2">
    <location>
        <begin position="70"/>
        <end position="89"/>
    </location>
</feature>
<sequence>MRKGDVIERMGSNSKGTMKNISHISALFKFLKNFHFNHVKLKLVQAQSALLAYKYWKMAKKGSRKRNGKAIAIFFVVAALVGGGIYMYFRHSAIKVHVPESLDLSGGKVASMSLEGEAPNKPEPTLDKFERVNDPEASVAEPSEDLDQAETPQETETETLQETETETLQETEAEGPQKIDTEALPEAESEALQETEAAEVSDPGWSSASGEEEVPETAESATEEATALSEDAEQQPSPLSLAQGDEEGPTTEEDVAVSEEGSALDVPATSPDQGDGLEDGTTETLSSEDIPAEQAIEEEETTAESSPADGLSVEEPGNEQVEEEGVGEGTSAEPDNSEEGGEDAAGATEEGSAEEVVEPEIFQKIQIFTSSAAEDSAGSEEAAAGAETKDELELSAEEAEPAEGTLVEPEEAAAASYVESSIPEEPNDTVTIREKYQAEETTGSAKYAGSMTYEVAKITSNLSTANARVNAGNDSLSSELAPLTPECKALLDNDNQEDDVIPMYDRSFERMKGFVLCGLPLAIAKYDHEDNLLQGKEYAVYKHTGNRHPIPLRPFESAFQMLRIDLLDSLSHKEENYFYAMPIPPCMESYNSESSEPWAGGSLSRLVTLLGPVEQQSHGVTYSTLWTHRNYEQAETFFEGLLTGPDVDRVNVFAYEKY</sequence>
<feature type="compositionally biased region" description="Acidic residues" evidence="1">
    <location>
        <begin position="316"/>
        <end position="326"/>
    </location>
</feature>
<dbReference type="Proteomes" id="UP001190700">
    <property type="component" value="Unassembled WGS sequence"/>
</dbReference>
<feature type="compositionally biased region" description="Acidic residues" evidence="1">
    <location>
        <begin position="142"/>
        <end position="173"/>
    </location>
</feature>
<evidence type="ECO:0000313" key="4">
    <source>
        <dbReference type="Proteomes" id="UP001190700"/>
    </source>
</evidence>
<feature type="compositionally biased region" description="Low complexity" evidence="1">
    <location>
        <begin position="370"/>
        <end position="386"/>
    </location>
</feature>
<feature type="compositionally biased region" description="Low complexity" evidence="1">
    <location>
        <begin position="303"/>
        <end position="315"/>
    </location>
</feature>
<keyword evidence="2" id="KW-0472">Membrane</keyword>
<gene>
    <name evidence="3" type="ORF">CYMTET_13164</name>
</gene>
<keyword evidence="4" id="KW-1185">Reference proteome</keyword>